<dbReference type="AlphaFoldDB" id="A0A2K1PCS2"/>
<evidence type="ECO:0000313" key="2">
    <source>
        <dbReference type="Proteomes" id="UP000236199"/>
    </source>
</evidence>
<dbReference type="EMBL" id="AZRM01000023">
    <property type="protein sequence ID" value="PNS00582.1"/>
    <property type="molecule type" value="Genomic_DNA"/>
</dbReference>
<proteinExistence type="predicted"/>
<reference evidence="1 2" key="1">
    <citation type="submission" date="2013-12" db="EMBL/GenBank/DDBJ databases">
        <title>Comparative genomics of Petrotoga isolates.</title>
        <authorList>
            <person name="Nesbo C.L."/>
            <person name="Charchuk R."/>
            <person name="Chow K."/>
        </authorList>
    </citation>
    <scope>NUCLEOTIDE SEQUENCE [LARGE SCALE GENOMIC DNA]</scope>
    <source>
        <strain evidence="1 2">DSM 10691</strain>
    </source>
</reference>
<name>A0A2K1PCS2_9BACT</name>
<dbReference type="Proteomes" id="UP000236199">
    <property type="component" value="Unassembled WGS sequence"/>
</dbReference>
<keyword evidence="2" id="KW-1185">Reference proteome</keyword>
<organism evidence="1 2">
    <name type="scientific">Petrotoga miotherma DSM 10691</name>
    <dbReference type="NCBI Taxonomy" id="1434326"/>
    <lineage>
        <taxon>Bacteria</taxon>
        <taxon>Thermotogati</taxon>
        <taxon>Thermotogota</taxon>
        <taxon>Thermotogae</taxon>
        <taxon>Petrotogales</taxon>
        <taxon>Petrotogaceae</taxon>
        <taxon>Petrotoga</taxon>
    </lineage>
</organism>
<gene>
    <name evidence="1" type="ORF">X928_04705</name>
</gene>
<protein>
    <submittedName>
        <fullName evidence="1">Uncharacterized protein</fullName>
    </submittedName>
</protein>
<sequence>MNGQEALFLRRKGDEKLKESFPCGRGEGLKSANKDSYFSRVGSGERAL</sequence>
<evidence type="ECO:0000313" key="1">
    <source>
        <dbReference type="EMBL" id="PNS00582.1"/>
    </source>
</evidence>
<accession>A0A2K1PCS2</accession>
<comment type="caution">
    <text evidence="1">The sequence shown here is derived from an EMBL/GenBank/DDBJ whole genome shotgun (WGS) entry which is preliminary data.</text>
</comment>